<dbReference type="EMBL" id="KN837105">
    <property type="protein sequence ID" value="KIJ46837.1"/>
    <property type="molecule type" value="Genomic_DNA"/>
</dbReference>
<evidence type="ECO:0000313" key="2">
    <source>
        <dbReference type="EMBL" id="KIJ46837.1"/>
    </source>
</evidence>
<dbReference type="InterPro" id="IPR013022">
    <property type="entry name" value="Xyl_isomerase-like_TIM-brl"/>
</dbReference>
<keyword evidence="3" id="KW-1185">Reference proteome</keyword>
<dbReference type="GO" id="GO:0005634">
    <property type="term" value="C:nucleus"/>
    <property type="evidence" value="ECO:0007669"/>
    <property type="project" value="TreeGrafter"/>
</dbReference>
<feature type="domain" description="Xylose isomerase-like TIM barrel" evidence="1">
    <location>
        <begin position="5"/>
        <end position="163"/>
    </location>
</feature>
<evidence type="ECO:0000259" key="1">
    <source>
        <dbReference type="Pfam" id="PF01261"/>
    </source>
</evidence>
<dbReference type="GO" id="GO:0008081">
    <property type="term" value="F:phosphoric diester hydrolase activity"/>
    <property type="evidence" value="ECO:0007669"/>
    <property type="project" value="TreeGrafter"/>
</dbReference>
<dbReference type="SMART" id="SM00518">
    <property type="entry name" value="AP2Ec"/>
    <property type="match status" value="1"/>
</dbReference>
<accession>A0A0C9W3W1</accession>
<name>A0A0C9W3W1_SPHS4</name>
<dbReference type="InterPro" id="IPR001719">
    <property type="entry name" value="AP_endonuc_2"/>
</dbReference>
<dbReference type="GO" id="GO:0003906">
    <property type="term" value="F:DNA-(apurinic or apyrimidinic site) endonuclease activity"/>
    <property type="evidence" value="ECO:0007669"/>
    <property type="project" value="TreeGrafter"/>
</dbReference>
<sequence length="175" mass="19694">SIAPIASCINRAHKETKFITVVIENMAASGNVLGSRFEEIASIIEHVEDKSRVGVCIDTCKSGYDIRTKESYKYTSYFSSFVFILISFPLQVNSLKYFCGMHINGSKTALTSHRDRHDNMSDGTGNPIIALGYIISDTRRQNILMILETPIEDDPGVWQEDTEVHHDLYFILAAR</sequence>
<dbReference type="HOGENOM" id="CLU_025885_0_4_1"/>
<dbReference type="InterPro" id="IPR036237">
    <property type="entry name" value="Xyl_isomerase-like_sf"/>
</dbReference>
<organism evidence="2 3">
    <name type="scientific">Sphaerobolus stellatus (strain SS14)</name>
    <dbReference type="NCBI Taxonomy" id="990650"/>
    <lineage>
        <taxon>Eukaryota</taxon>
        <taxon>Fungi</taxon>
        <taxon>Dikarya</taxon>
        <taxon>Basidiomycota</taxon>
        <taxon>Agaricomycotina</taxon>
        <taxon>Agaricomycetes</taxon>
        <taxon>Phallomycetidae</taxon>
        <taxon>Geastrales</taxon>
        <taxon>Sphaerobolaceae</taxon>
        <taxon>Sphaerobolus</taxon>
    </lineage>
</organism>
<dbReference type="AlphaFoldDB" id="A0A0C9W3W1"/>
<dbReference type="PROSITE" id="PS51432">
    <property type="entry name" value="AP_NUCLEASE_F2_4"/>
    <property type="match status" value="1"/>
</dbReference>
<dbReference type="OrthoDB" id="7663182at2759"/>
<dbReference type="Pfam" id="PF01261">
    <property type="entry name" value="AP_endonuc_2"/>
    <property type="match status" value="1"/>
</dbReference>
<dbReference type="SUPFAM" id="SSF51658">
    <property type="entry name" value="Xylose isomerase-like"/>
    <property type="match status" value="1"/>
</dbReference>
<gene>
    <name evidence="2" type="ORF">M422DRAFT_164833</name>
</gene>
<evidence type="ECO:0000313" key="3">
    <source>
        <dbReference type="Proteomes" id="UP000054279"/>
    </source>
</evidence>
<feature type="non-terminal residue" evidence="2">
    <location>
        <position position="1"/>
    </location>
</feature>
<dbReference type="GO" id="GO:0008270">
    <property type="term" value="F:zinc ion binding"/>
    <property type="evidence" value="ECO:0007669"/>
    <property type="project" value="InterPro"/>
</dbReference>
<proteinExistence type="predicted"/>
<reference evidence="2 3" key="1">
    <citation type="submission" date="2014-06" db="EMBL/GenBank/DDBJ databases">
        <title>Evolutionary Origins and Diversification of the Mycorrhizal Mutualists.</title>
        <authorList>
            <consortium name="DOE Joint Genome Institute"/>
            <consortium name="Mycorrhizal Genomics Consortium"/>
            <person name="Kohler A."/>
            <person name="Kuo A."/>
            <person name="Nagy L.G."/>
            <person name="Floudas D."/>
            <person name="Copeland A."/>
            <person name="Barry K.W."/>
            <person name="Cichocki N."/>
            <person name="Veneault-Fourrey C."/>
            <person name="LaButti K."/>
            <person name="Lindquist E.A."/>
            <person name="Lipzen A."/>
            <person name="Lundell T."/>
            <person name="Morin E."/>
            <person name="Murat C."/>
            <person name="Riley R."/>
            <person name="Ohm R."/>
            <person name="Sun H."/>
            <person name="Tunlid A."/>
            <person name="Henrissat B."/>
            <person name="Grigoriev I.V."/>
            <person name="Hibbett D.S."/>
            <person name="Martin F."/>
        </authorList>
    </citation>
    <scope>NUCLEOTIDE SEQUENCE [LARGE SCALE GENOMIC DNA]</scope>
    <source>
        <strain evidence="2 3">SS14</strain>
    </source>
</reference>
<dbReference type="Gene3D" id="3.20.20.150">
    <property type="entry name" value="Divalent-metal-dependent TIM barrel enzymes"/>
    <property type="match status" value="1"/>
</dbReference>
<dbReference type="Proteomes" id="UP000054279">
    <property type="component" value="Unassembled WGS sequence"/>
</dbReference>
<dbReference type="GO" id="GO:0006284">
    <property type="term" value="P:base-excision repair"/>
    <property type="evidence" value="ECO:0007669"/>
    <property type="project" value="TreeGrafter"/>
</dbReference>
<dbReference type="PANTHER" id="PTHR21445:SF0">
    <property type="entry name" value="APURINIC-APYRIMIDINIC ENDONUCLEASE"/>
    <property type="match status" value="1"/>
</dbReference>
<dbReference type="GO" id="GO:0003677">
    <property type="term" value="F:DNA binding"/>
    <property type="evidence" value="ECO:0007669"/>
    <property type="project" value="InterPro"/>
</dbReference>
<dbReference type="PANTHER" id="PTHR21445">
    <property type="entry name" value="ENDONUCLEASE IV ENDODEOXYRIBONUCLEASE IV"/>
    <property type="match status" value="1"/>
</dbReference>
<protein>
    <recommendedName>
        <fullName evidence="1">Xylose isomerase-like TIM barrel domain-containing protein</fullName>
    </recommendedName>
</protein>
<dbReference type="GO" id="GO:0005739">
    <property type="term" value="C:mitochondrion"/>
    <property type="evidence" value="ECO:0007669"/>
    <property type="project" value="TreeGrafter"/>
</dbReference>